<evidence type="ECO:0000313" key="3">
    <source>
        <dbReference type="Proteomes" id="UP000464519"/>
    </source>
</evidence>
<organism evidence="2 3">
    <name type="scientific">Butyrivibrio phage Arawn</name>
    <dbReference type="NCBI Taxonomy" id="2724180"/>
    <lineage>
        <taxon>Viruses</taxon>
        <taxon>Duplodnaviria</taxon>
        <taxon>Heunggongvirae</taxon>
        <taxon>Uroviricota</taxon>
        <taxon>Caudoviricetes</taxon>
        <taxon>Arawnvirus</taxon>
        <taxon>Arawnvirus arawn</taxon>
    </lineage>
</organism>
<evidence type="ECO:0000313" key="2">
    <source>
        <dbReference type="EMBL" id="QHJ73579.1"/>
    </source>
</evidence>
<dbReference type="GeneID" id="55626612"/>
<dbReference type="Proteomes" id="UP000464519">
    <property type="component" value="Segment"/>
</dbReference>
<name>A0A6B9SR75_9CAUD</name>
<keyword evidence="1" id="KW-0812">Transmembrane</keyword>
<reference evidence="2 3" key="1">
    <citation type="submission" date="2019-12" db="EMBL/GenBank/DDBJ databases">
        <title>The Isolation and Genome Sequencing of Six Novel Lytic Bacteriophages from the Rumen Active Against Butyrivibrio fibrisolvens.</title>
        <authorList>
            <person name="Friedersdorff J.C.A."/>
            <person name="Kingston-Smith A.H."/>
            <person name="Pachebat J.A."/>
            <person name="Rooke D."/>
            <person name="Creevey C.J."/>
        </authorList>
    </citation>
    <scope>NUCLEOTIDE SEQUENCE [LARGE SCALE GENOMIC DNA]</scope>
</reference>
<evidence type="ECO:0000256" key="1">
    <source>
        <dbReference type="SAM" id="Phobius"/>
    </source>
</evidence>
<dbReference type="RefSeq" id="YP_009855871.1">
    <property type="nucleotide sequence ID" value="NC_048848.1"/>
</dbReference>
<feature type="transmembrane region" description="Helical" evidence="1">
    <location>
        <begin position="46"/>
        <end position="64"/>
    </location>
</feature>
<sequence>MENYRTLEDIQAYSAGYAAAVADMVERDAKRRKRQRAAAQRRKHMLIQKLVGFVLVTANVLAAYIMDGDITAAVVLVPLGIYIMLTKEQVLDI</sequence>
<keyword evidence="1" id="KW-0472">Membrane</keyword>
<keyword evidence="3" id="KW-1185">Reference proteome</keyword>
<proteinExistence type="predicted"/>
<protein>
    <submittedName>
        <fullName evidence="2">Uncharacterized protein</fullName>
    </submittedName>
</protein>
<accession>A0A6B9SR75</accession>
<keyword evidence="1" id="KW-1133">Transmembrane helix</keyword>
<dbReference type="EMBL" id="MN882550">
    <property type="protein sequence ID" value="QHJ73579.1"/>
    <property type="molecule type" value="Genomic_DNA"/>
</dbReference>
<feature type="transmembrane region" description="Helical" evidence="1">
    <location>
        <begin position="70"/>
        <end position="86"/>
    </location>
</feature>